<gene>
    <name evidence="9" type="ORF">F4692_002890</name>
</gene>
<reference evidence="9 10" key="2">
    <citation type="submission" date="2020-08" db="EMBL/GenBank/DDBJ databases">
        <title>The Agave Microbiome: Exploring the role of microbial communities in plant adaptations to desert environments.</title>
        <authorList>
            <person name="Partida-Martinez L.P."/>
        </authorList>
    </citation>
    <scope>NUCLEOTIDE SEQUENCE [LARGE SCALE GENOMIC DNA]</scope>
    <source>
        <strain evidence="9 10">AT2.17</strain>
    </source>
</reference>
<dbReference type="SUPFAM" id="SSF82866">
    <property type="entry name" value="Multidrug efflux transporter AcrB transmembrane domain"/>
    <property type="match status" value="2"/>
</dbReference>
<feature type="coiled-coil region" evidence="6">
    <location>
        <begin position="122"/>
        <end position="178"/>
    </location>
</feature>
<dbReference type="PANTHER" id="PTHR33406:SF13">
    <property type="entry name" value="MEMBRANE PROTEIN YDFJ"/>
    <property type="match status" value="1"/>
</dbReference>
<dbReference type="EMBL" id="JACCBW010000002">
    <property type="protein sequence ID" value="NYE37757.1"/>
    <property type="molecule type" value="Genomic_DNA"/>
</dbReference>
<dbReference type="Gene3D" id="1.20.1640.10">
    <property type="entry name" value="Multidrug efflux transporter AcrB transmembrane domain"/>
    <property type="match status" value="2"/>
</dbReference>
<dbReference type="Proteomes" id="UP000549911">
    <property type="component" value="Unassembled WGS sequence"/>
</dbReference>
<keyword evidence="3 7" id="KW-0812">Transmembrane</keyword>
<protein>
    <submittedName>
        <fullName evidence="9">RND superfamily putative drug exporter</fullName>
    </submittedName>
</protein>
<proteinExistence type="predicted"/>
<keyword evidence="2" id="KW-1003">Cell membrane</keyword>
<evidence type="ECO:0000256" key="6">
    <source>
        <dbReference type="SAM" id="Coils"/>
    </source>
</evidence>
<evidence type="ECO:0000259" key="8">
    <source>
        <dbReference type="PROSITE" id="PS50156"/>
    </source>
</evidence>
<dbReference type="PANTHER" id="PTHR33406">
    <property type="entry name" value="MEMBRANE PROTEIN MJ1562-RELATED"/>
    <property type="match status" value="1"/>
</dbReference>
<dbReference type="Pfam" id="PF03176">
    <property type="entry name" value="MMPL"/>
    <property type="match status" value="2"/>
</dbReference>
<evidence type="ECO:0000256" key="1">
    <source>
        <dbReference type="ARBA" id="ARBA00004651"/>
    </source>
</evidence>
<keyword evidence="6" id="KW-0175">Coiled coil</keyword>
<comment type="caution">
    <text evidence="9">The sequence shown here is derived from an EMBL/GenBank/DDBJ whole genome shotgun (WGS) entry which is preliminary data.</text>
</comment>
<evidence type="ECO:0000313" key="10">
    <source>
        <dbReference type="Proteomes" id="UP000549911"/>
    </source>
</evidence>
<dbReference type="RefSeq" id="WP_179620274.1">
    <property type="nucleotide sequence ID" value="NZ_JACCBW010000002.1"/>
</dbReference>
<feature type="transmembrane region" description="Helical" evidence="7">
    <location>
        <begin position="400"/>
        <end position="424"/>
    </location>
</feature>
<dbReference type="AlphaFoldDB" id="A0A7Y9H4F5"/>
<dbReference type="InterPro" id="IPR004869">
    <property type="entry name" value="MMPL_dom"/>
</dbReference>
<keyword evidence="4 7" id="KW-1133">Transmembrane helix</keyword>
<feature type="transmembrane region" description="Helical" evidence="7">
    <location>
        <begin position="362"/>
        <end position="388"/>
    </location>
</feature>
<feature type="transmembrane region" description="Helical" evidence="7">
    <location>
        <begin position="666"/>
        <end position="690"/>
    </location>
</feature>
<evidence type="ECO:0000256" key="3">
    <source>
        <dbReference type="ARBA" id="ARBA00022692"/>
    </source>
</evidence>
<feature type="transmembrane region" description="Helical" evidence="7">
    <location>
        <begin position="702"/>
        <end position="721"/>
    </location>
</feature>
<sequence>MASLLHRLGLFSARRPLAVLLAWVFVIAASVGGMATLSRPLSNAFEIPGSEFGRVLDQLGEEIPDVAGGTGTVVVHSPGGFDADQRTALRDTMDAWEQLPHVTDVLDPFALQRRLDGSVDRLDRAERRLTRGQQQYDSGRAQVAGLEALLRQDPSSSTPELEQQLRDGRARLDGAEQELADGWAQYAAGRALSDAGDGVSFVSDDGTTALVQVRFDTQTQELDPSVLEAVPHAGAALADAGIEADYGQELTMSREVGGPGEAIGVAVAGVVLLVMLGSLVLAGLPLAIAMVGVGVSLTLGIATTQWIELQQMAPVLGMMLGLAVGIDYALFIVNRHRRQLADLTADLPDGVRPDREAVRASIALATGTAGSAVVVAGTTVVIALAALAVSGIPTLLQMGLLAAFTVAVTVAVALTLTPALLSFVGARAVPRRRRSASTGADRAGWPQRWVGLVTRRPRAATALVSLVMLVLALPALSMRLGLPDGSSEPQDSTAYQAYERVADHFGPGANGPLLLAAEHDQPVGEDDLVAEQARVARAVLAVDDRVSVLPVGTSDDGRTLAFQVVPAEGPSAESTVELVEGLRRLAAGDERIHVRGLFDAPMISDVNPTGEQLLGDDVGLGLTGATVANIEVSERLAGALPLYLTMVIGLSLVLLTVVFRSILVPLVATAGFLLSVAASFGAIVAVYQWGWLGSLFDVHDPSAVFSFMPTLLIGILFGLAMDYQMFLVSGMHEAYVHGKDARTAVRDGFSSGARVVAAAALIMVSVFAGFIWAEMTMARSIGFGLAVGVLLDAFLIRMTFTPAVLSMLGDRAWWLPRWLDRLLPNLDVEGAALAERLRAQQPEVAEEPAREPVPVG</sequence>
<feature type="transmembrane region" description="Helical" evidence="7">
    <location>
        <begin position="785"/>
        <end position="808"/>
    </location>
</feature>
<feature type="transmembrane region" description="Helical" evidence="7">
    <location>
        <begin position="462"/>
        <end position="482"/>
    </location>
</feature>
<feature type="domain" description="SSD" evidence="8">
    <location>
        <begin position="290"/>
        <end position="423"/>
    </location>
</feature>
<feature type="transmembrane region" description="Helical" evidence="7">
    <location>
        <begin position="288"/>
        <end position="307"/>
    </location>
</feature>
<feature type="transmembrane region" description="Helical" evidence="7">
    <location>
        <begin position="640"/>
        <end position="659"/>
    </location>
</feature>
<evidence type="ECO:0000256" key="4">
    <source>
        <dbReference type="ARBA" id="ARBA00022989"/>
    </source>
</evidence>
<feature type="transmembrane region" description="Helical" evidence="7">
    <location>
        <begin position="755"/>
        <end position="773"/>
    </location>
</feature>
<name>A0A7Y9H4F5_9ACTN</name>
<feature type="transmembrane region" description="Helical" evidence="7">
    <location>
        <begin position="313"/>
        <end position="333"/>
    </location>
</feature>
<evidence type="ECO:0000256" key="2">
    <source>
        <dbReference type="ARBA" id="ARBA00022475"/>
    </source>
</evidence>
<keyword evidence="5 7" id="KW-0472">Membrane</keyword>
<evidence type="ECO:0000313" key="9">
    <source>
        <dbReference type="EMBL" id="NYE37757.1"/>
    </source>
</evidence>
<dbReference type="InterPro" id="IPR000731">
    <property type="entry name" value="SSD"/>
</dbReference>
<reference evidence="9 10" key="1">
    <citation type="submission" date="2020-07" db="EMBL/GenBank/DDBJ databases">
        <authorList>
            <person name="Partida-Martinez L."/>
            <person name="Huntemann M."/>
            <person name="Clum A."/>
            <person name="Wang J."/>
            <person name="Palaniappan K."/>
            <person name="Ritter S."/>
            <person name="Chen I.-M."/>
            <person name="Stamatis D."/>
            <person name="Reddy T."/>
            <person name="O'Malley R."/>
            <person name="Daum C."/>
            <person name="Shapiro N."/>
            <person name="Ivanova N."/>
            <person name="Kyrpides N."/>
            <person name="Woyke T."/>
        </authorList>
    </citation>
    <scope>NUCLEOTIDE SEQUENCE [LARGE SCALE GENOMIC DNA]</scope>
    <source>
        <strain evidence="9 10">AT2.17</strain>
    </source>
</reference>
<evidence type="ECO:0000256" key="7">
    <source>
        <dbReference type="SAM" id="Phobius"/>
    </source>
</evidence>
<evidence type="ECO:0000256" key="5">
    <source>
        <dbReference type="ARBA" id="ARBA00023136"/>
    </source>
</evidence>
<comment type="subcellular location">
    <subcellularLocation>
        <location evidence="1">Cell membrane</location>
        <topology evidence="1">Multi-pass membrane protein</topology>
    </subcellularLocation>
</comment>
<dbReference type="PROSITE" id="PS50156">
    <property type="entry name" value="SSD"/>
    <property type="match status" value="1"/>
</dbReference>
<dbReference type="GO" id="GO:0005886">
    <property type="term" value="C:plasma membrane"/>
    <property type="evidence" value="ECO:0007669"/>
    <property type="project" value="UniProtKB-SubCell"/>
</dbReference>
<keyword evidence="10" id="KW-1185">Reference proteome</keyword>
<dbReference type="InterPro" id="IPR050545">
    <property type="entry name" value="Mycobact_MmpL"/>
</dbReference>
<organism evidence="9 10">
    <name type="scientific">Nocardioides cavernae</name>
    <dbReference type="NCBI Taxonomy" id="1921566"/>
    <lineage>
        <taxon>Bacteria</taxon>
        <taxon>Bacillati</taxon>
        <taxon>Actinomycetota</taxon>
        <taxon>Actinomycetes</taxon>
        <taxon>Propionibacteriales</taxon>
        <taxon>Nocardioidaceae</taxon>
        <taxon>Nocardioides</taxon>
    </lineage>
</organism>
<accession>A0A7Y9H4F5</accession>
<feature type="transmembrane region" description="Helical" evidence="7">
    <location>
        <begin position="262"/>
        <end position="281"/>
    </location>
</feature>